<evidence type="ECO:0000256" key="1">
    <source>
        <dbReference type="ARBA" id="ARBA00003413"/>
    </source>
</evidence>
<dbReference type="InterPro" id="IPR050126">
    <property type="entry name" value="Ap4A_hydrolase"/>
</dbReference>
<dbReference type="RefSeq" id="WP_369601019.1">
    <property type="nucleotide sequence ID" value="NZ_CP154858.1"/>
</dbReference>
<evidence type="ECO:0000256" key="4">
    <source>
        <dbReference type="ARBA" id="ARBA00022801"/>
    </source>
</evidence>
<dbReference type="GO" id="GO:0016791">
    <property type="term" value="F:phosphatase activity"/>
    <property type="evidence" value="ECO:0007669"/>
    <property type="project" value="TreeGrafter"/>
</dbReference>
<dbReference type="Gene3D" id="3.60.21.10">
    <property type="match status" value="1"/>
</dbReference>
<dbReference type="NCBIfam" id="NF001204">
    <property type="entry name" value="PRK00166.1"/>
    <property type="match status" value="1"/>
</dbReference>
<evidence type="ECO:0000256" key="8">
    <source>
        <dbReference type="ARBA" id="ARBA00049417"/>
    </source>
</evidence>
<accession>A0AB39UVD3</accession>
<dbReference type="AlphaFoldDB" id="A0AB39UVD3"/>
<keyword evidence="4 10" id="KW-0378">Hydrolase</keyword>
<dbReference type="EC" id="3.6.1.41" evidence="3"/>
<sequence>MATWIVGDVQGCNASLGVLLDRLGFSPSRDQLWLAGDLINRGPDSLGVMKRVLALGNSCNAVLGNHDLHYLATVLGWRKPRPKDTFHDILQAPERDAITRWLRSRPMLVRFDTWRTVLTHAGLPFMWTVDEAQQRARELERKLRSESAGRFLASMYGDALGHDEDARTPLDRLIVTTNYLTRMRFLDERGRMDFAAKETVDKAPEGYQPWFRYPRPDDWRIVFGHWAALQGHTGVPGFEAIDTGCVWGGRLTAYQLETGERVSVPAQEKS</sequence>
<dbReference type="InterPro" id="IPR004843">
    <property type="entry name" value="Calcineurin-like_PHP"/>
</dbReference>
<dbReference type="PANTHER" id="PTHR42850">
    <property type="entry name" value="METALLOPHOSPHOESTERASE"/>
    <property type="match status" value="1"/>
</dbReference>
<dbReference type="Pfam" id="PF00149">
    <property type="entry name" value="Metallophos"/>
    <property type="match status" value="1"/>
</dbReference>
<organism evidence="10">
    <name type="scientific">Thermohahella caldifontis</name>
    <dbReference type="NCBI Taxonomy" id="3142973"/>
    <lineage>
        <taxon>Bacteria</taxon>
        <taxon>Pseudomonadati</taxon>
        <taxon>Pseudomonadota</taxon>
        <taxon>Gammaproteobacteria</taxon>
        <taxon>Oceanospirillales</taxon>
        <taxon>Hahellaceae</taxon>
        <taxon>Thermohahella</taxon>
    </lineage>
</organism>
<evidence type="ECO:0000256" key="3">
    <source>
        <dbReference type="ARBA" id="ARBA00012506"/>
    </source>
</evidence>
<protein>
    <recommendedName>
        <fullName evidence="3">bis(5'-nucleosyl)-tetraphosphatase (symmetrical)</fullName>
        <ecNumber evidence="3">3.6.1.41</ecNumber>
    </recommendedName>
    <alternativeName>
        <fullName evidence="6">Ap4A hydrolase</fullName>
    </alternativeName>
    <alternativeName>
        <fullName evidence="5">Diadenosine 5',5'''-P1,P4-tetraphosphate pyrophosphohydrolase</fullName>
    </alternativeName>
    <alternativeName>
        <fullName evidence="7">Diadenosine tetraphosphatase</fullName>
    </alternativeName>
</protein>
<name>A0AB39UVD3_9GAMM</name>
<dbReference type="GO" id="GO:0005737">
    <property type="term" value="C:cytoplasm"/>
    <property type="evidence" value="ECO:0007669"/>
    <property type="project" value="TreeGrafter"/>
</dbReference>
<dbReference type="PIRSF" id="PIRSF000903">
    <property type="entry name" value="B5n-ttraPtase_sm"/>
    <property type="match status" value="1"/>
</dbReference>
<dbReference type="SUPFAM" id="SSF56300">
    <property type="entry name" value="Metallo-dependent phosphatases"/>
    <property type="match status" value="1"/>
</dbReference>
<feature type="domain" description="Calcineurin-like phosphoesterase" evidence="9">
    <location>
        <begin position="2"/>
        <end position="226"/>
    </location>
</feature>
<reference evidence="10" key="1">
    <citation type="submission" date="2024-05" db="EMBL/GenBank/DDBJ databases">
        <title>Genome sequencing of novel strain.</title>
        <authorList>
            <person name="Ganbat D."/>
            <person name="Ganbat S."/>
            <person name="Lee S.-J."/>
        </authorList>
    </citation>
    <scope>NUCLEOTIDE SEQUENCE</scope>
    <source>
        <strain evidence="10">SMD15-11</strain>
    </source>
</reference>
<evidence type="ECO:0000256" key="6">
    <source>
        <dbReference type="ARBA" id="ARBA00032248"/>
    </source>
</evidence>
<evidence type="ECO:0000256" key="7">
    <source>
        <dbReference type="ARBA" id="ARBA00033210"/>
    </source>
</evidence>
<dbReference type="PANTHER" id="PTHR42850:SF11">
    <property type="entry name" value="BIS(5'-NUCLEOSYL)-TETRAPHOSPHATASE [SYMMETRICAL]"/>
    <property type="match status" value="1"/>
</dbReference>
<dbReference type="NCBIfam" id="TIGR00668">
    <property type="entry name" value="apaH"/>
    <property type="match status" value="1"/>
</dbReference>
<comment type="similarity">
    <text evidence="2">Belongs to the Ap4A hydrolase family.</text>
</comment>
<dbReference type="InterPro" id="IPR004617">
    <property type="entry name" value="ApaH"/>
</dbReference>
<dbReference type="InterPro" id="IPR029052">
    <property type="entry name" value="Metallo-depent_PP-like"/>
</dbReference>
<dbReference type="GO" id="GO:0008803">
    <property type="term" value="F:bis(5'-nucleosyl)-tetraphosphatase (symmetrical) activity"/>
    <property type="evidence" value="ECO:0007669"/>
    <property type="project" value="UniProtKB-EC"/>
</dbReference>
<dbReference type="GO" id="GO:0110154">
    <property type="term" value="P:RNA decapping"/>
    <property type="evidence" value="ECO:0007669"/>
    <property type="project" value="TreeGrafter"/>
</dbReference>
<comment type="function">
    <text evidence="1">Hydrolyzes diadenosine 5',5'''-P1,P4-tetraphosphate to yield ADP.</text>
</comment>
<evidence type="ECO:0000259" key="9">
    <source>
        <dbReference type="Pfam" id="PF00149"/>
    </source>
</evidence>
<evidence type="ECO:0000256" key="2">
    <source>
        <dbReference type="ARBA" id="ARBA00005419"/>
    </source>
</evidence>
<dbReference type="KEGG" id="tcd:AAIA72_14540"/>
<proteinExistence type="inferred from homology"/>
<dbReference type="EMBL" id="CP154858">
    <property type="protein sequence ID" value="XDT71998.1"/>
    <property type="molecule type" value="Genomic_DNA"/>
</dbReference>
<evidence type="ECO:0000313" key="10">
    <source>
        <dbReference type="EMBL" id="XDT71998.1"/>
    </source>
</evidence>
<gene>
    <name evidence="10" type="ORF">AAIA72_14540</name>
</gene>
<evidence type="ECO:0000256" key="5">
    <source>
        <dbReference type="ARBA" id="ARBA00031248"/>
    </source>
</evidence>
<comment type="catalytic activity">
    <reaction evidence="8">
        <text>P(1),P(4)-bis(5'-adenosyl) tetraphosphate + H2O = 2 ADP + 2 H(+)</text>
        <dbReference type="Rhea" id="RHEA:24252"/>
        <dbReference type="ChEBI" id="CHEBI:15377"/>
        <dbReference type="ChEBI" id="CHEBI:15378"/>
        <dbReference type="ChEBI" id="CHEBI:58141"/>
        <dbReference type="ChEBI" id="CHEBI:456216"/>
        <dbReference type="EC" id="3.6.1.41"/>
    </reaction>
</comment>